<dbReference type="AlphaFoldDB" id="A0A3Q2E8C5"/>
<proteinExistence type="predicted"/>
<dbReference type="OMA" id="HSEPQSW"/>
<evidence type="ECO:0000313" key="3">
    <source>
        <dbReference type="Proteomes" id="UP000265020"/>
    </source>
</evidence>
<reference evidence="2" key="2">
    <citation type="submission" date="2025-09" db="UniProtKB">
        <authorList>
            <consortium name="Ensembl"/>
        </authorList>
    </citation>
    <scope>IDENTIFICATION</scope>
</reference>
<feature type="compositionally biased region" description="Pro residues" evidence="1">
    <location>
        <begin position="253"/>
        <end position="269"/>
    </location>
</feature>
<evidence type="ECO:0000256" key="1">
    <source>
        <dbReference type="SAM" id="MobiDB-lite"/>
    </source>
</evidence>
<dbReference type="Pfam" id="PF15385">
    <property type="entry name" value="SARG"/>
    <property type="match status" value="2"/>
</dbReference>
<feature type="compositionally biased region" description="Low complexity" evidence="1">
    <location>
        <begin position="385"/>
        <end position="400"/>
    </location>
</feature>
<dbReference type="OrthoDB" id="9898538at2759"/>
<dbReference type="RefSeq" id="XP_015246158.1">
    <property type="nucleotide sequence ID" value="XM_015390672.1"/>
</dbReference>
<feature type="compositionally biased region" description="Polar residues" evidence="1">
    <location>
        <begin position="517"/>
        <end position="543"/>
    </location>
</feature>
<evidence type="ECO:0000313" key="2">
    <source>
        <dbReference type="Ensembl" id="ENSCVAP00000028432.1"/>
    </source>
</evidence>
<dbReference type="PANTHER" id="PTHR21555:SF0">
    <property type="entry name" value="SPECIFICALLY ANDROGEN-REGULATED GENE PROTEIN"/>
    <property type="match status" value="1"/>
</dbReference>
<accession>A0A3Q2E8C5</accession>
<protein>
    <submittedName>
        <fullName evidence="2">Specifically androgen-regulated gene protein-like</fullName>
    </submittedName>
</protein>
<keyword evidence="3" id="KW-1185">Reference proteome</keyword>
<dbReference type="Proteomes" id="UP000265020">
    <property type="component" value="Unassembled WGS sequence"/>
</dbReference>
<feature type="compositionally biased region" description="Polar residues" evidence="1">
    <location>
        <begin position="420"/>
        <end position="447"/>
    </location>
</feature>
<feature type="compositionally biased region" description="Basic and acidic residues" evidence="1">
    <location>
        <begin position="131"/>
        <end position="144"/>
    </location>
</feature>
<sequence>MSRSGTWPGNVAMESLSNVDSAGSCDSVISTNSVWSQDSMEHLSAEEKACLMYLEETIEALEVQEDSGLSNDEPDVLSRAEPHNQLRRNGSHKISTPTTHPATDPLLTGLTRARESQRHTTPQTASSSVVDMKDPEKKDLRVETDTIVSDGATGYTSSSEKTTEGSKLNSAEASELDLEIIPPPTDFMDESDLAVPPETMTVLPPPANGSLEQKPTLDLQQMHQRSSLRKPVTFSATEDYPSKHSEVPLTPLMSPPADFPEPRSPPAVAPKPKKLPTNILLKSQKSPTSQSHGNPGHVMPAQSDRMILDPQKTRIEALRKLGLLKDNEEKSSPVVSPNLPLKSAANRGSQSHSPPVSPGATHSPPRTPSLTPVNNPPPALTAQTSPAPVVLPSASSASPPIQDAEILPAPAAFCDPTGPVDNQLSADTETSFSTSSNTPSVPLNQLTPPKVIGMKSATLERSGLGLSSQMSAQNLSMRASGEKDSKHLRNTRPRPASLGSGKDFSHAKGDGLVASGSPHSQKPQSTQASHQRQSSKLPRSQGISVLICPRSENEDDRREALKKLGLLRD</sequence>
<organism evidence="2 3">
    <name type="scientific">Cyprinodon variegatus</name>
    <name type="common">Sheepshead minnow</name>
    <dbReference type="NCBI Taxonomy" id="28743"/>
    <lineage>
        <taxon>Eukaryota</taxon>
        <taxon>Metazoa</taxon>
        <taxon>Chordata</taxon>
        <taxon>Craniata</taxon>
        <taxon>Vertebrata</taxon>
        <taxon>Euteleostomi</taxon>
        <taxon>Actinopterygii</taxon>
        <taxon>Neopterygii</taxon>
        <taxon>Teleostei</taxon>
        <taxon>Neoteleostei</taxon>
        <taxon>Acanthomorphata</taxon>
        <taxon>Ovalentaria</taxon>
        <taxon>Atherinomorphae</taxon>
        <taxon>Cyprinodontiformes</taxon>
        <taxon>Cyprinodontidae</taxon>
        <taxon>Cyprinodon</taxon>
    </lineage>
</organism>
<reference evidence="2" key="1">
    <citation type="submission" date="2025-08" db="UniProtKB">
        <authorList>
            <consortium name="Ensembl"/>
        </authorList>
    </citation>
    <scope>IDENTIFICATION</scope>
</reference>
<feature type="compositionally biased region" description="Polar residues" evidence="1">
    <location>
        <begin position="280"/>
        <end position="293"/>
    </location>
</feature>
<feature type="region of interest" description="Disordered" evidence="1">
    <location>
        <begin position="64"/>
        <end position="557"/>
    </location>
</feature>
<dbReference type="Ensembl" id="ENSCVAT00000030573.1">
    <property type="protein sequence ID" value="ENSCVAP00000028432.1"/>
    <property type="gene ID" value="ENSCVAG00000015482.1"/>
</dbReference>
<name>A0A3Q2E8C5_CYPVA</name>
<dbReference type="GeneTree" id="ENSGT00390000017874"/>
<feature type="compositionally biased region" description="Polar residues" evidence="1">
    <location>
        <begin position="210"/>
        <end position="225"/>
    </location>
</feature>
<feature type="compositionally biased region" description="Polar residues" evidence="1">
    <location>
        <begin position="92"/>
        <end position="101"/>
    </location>
</feature>
<feature type="compositionally biased region" description="Basic and acidic residues" evidence="1">
    <location>
        <begin position="311"/>
        <end position="331"/>
    </location>
</feature>
<dbReference type="PANTHER" id="PTHR21555">
    <property type="entry name" value="SPECIFICALLY ANDROGEN-REGULATED GENE PROTEIN"/>
    <property type="match status" value="1"/>
</dbReference>
<dbReference type="GeneID" id="107094820"/>
<feature type="compositionally biased region" description="Polar residues" evidence="1">
    <location>
        <begin position="119"/>
        <end position="129"/>
    </location>
</feature>
<dbReference type="KEGG" id="cvg:107094820"/>
<dbReference type="InterPro" id="IPR026152">
    <property type="entry name" value="SARG"/>
</dbReference>
<feature type="compositionally biased region" description="Polar residues" evidence="1">
    <location>
        <begin position="465"/>
        <end position="477"/>
    </location>
</feature>